<dbReference type="EMBL" id="LYXE01000063">
    <property type="protein sequence ID" value="PDV99647.1"/>
    <property type="molecule type" value="Genomic_DNA"/>
</dbReference>
<evidence type="ECO:0000259" key="1">
    <source>
        <dbReference type="Pfam" id="PF01872"/>
    </source>
</evidence>
<dbReference type="InterPro" id="IPR002734">
    <property type="entry name" value="RibDG_C"/>
</dbReference>
<comment type="caution">
    <text evidence="2">The sequence shown here is derived from an EMBL/GenBank/DDBJ whole genome shotgun (WGS) entry which is preliminary data.</text>
</comment>
<dbReference type="AlphaFoldDB" id="A0A2H3KNC0"/>
<dbReference type="SUPFAM" id="SSF53597">
    <property type="entry name" value="Dihydrofolate reductase-like"/>
    <property type="match status" value="1"/>
</dbReference>
<reference evidence="2 3" key="1">
    <citation type="submission" date="2016-05" db="EMBL/GenBank/DDBJ databases">
        <authorList>
            <person name="Lavstsen T."/>
            <person name="Jespersen J.S."/>
        </authorList>
    </citation>
    <scope>NUCLEOTIDE SEQUENCE [LARGE SCALE GENOMIC DNA]</scope>
    <source>
        <strain evidence="2 3">B7-9</strain>
    </source>
</reference>
<dbReference type="InterPro" id="IPR024072">
    <property type="entry name" value="DHFR-like_dom_sf"/>
</dbReference>
<accession>A0A2H3KNC0</accession>
<keyword evidence="3" id="KW-1185">Reference proteome</keyword>
<sequence>MIVSMNLSLDGCIEAQGQDDGSWLRIDEEVHRVFNELAAGADAFLYGRKVYEVMIPYWPDAAEDAAKPAYEREYGRLWTDTPKVVVSTSLKEPGWKTRVVSSDVFEELERLKRKNRHRERPYRGHVAFGIPCRTPLFHGMI</sequence>
<dbReference type="OrthoDB" id="195113at2"/>
<feature type="domain" description="Bacterial bifunctional deaminase-reductase C-terminal" evidence="1">
    <location>
        <begin position="2"/>
        <end position="103"/>
    </location>
</feature>
<dbReference type="Proteomes" id="UP000220922">
    <property type="component" value="Unassembled WGS sequence"/>
</dbReference>
<name>A0A2H3KNC0_9CHLR</name>
<protein>
    <recommendedName>
        <fullName evidence="1">Bacterial bifunctional deaminase-reductase C-terminal domain-containing protein</fullName>
    </recommendedName>
</protein>
<proteinExistence type="predicted"/>
<dbReference type="Gene3D" id="3.40.430.10">
    <property type="entry name" value="Dihydrofolate Reductase, subunit A"/>
    <property type="match status" value="1"/>
</dbReference>
<organism evidence="2 3">
    <name type="scientific">Candidatus Chloroploca asiatica</name>
    <dbReference type="NCBI Taxonomy" id="1506545"/>
    <lineage>
        <taxon>Bacteria</taxon>
        <taxon>Bacillati</taxon>
        <taxon>Chloroflexota</taxon>
        <taxon>Chloroflexia</taxon>
        <taxon>Chloroflexales</taxon>
        <taxon>Chloroflexineae</taxon>
        <taxon>Oscillochloridaceae</taxon>
        <taxon>Candidatus Chloroploca</taxon>
    </lineage>
</organism>
<dbReference type="Pfam" id="PF01872">
    <property type="entry name" value="RibD_C"/>
    <property type="match status" value="1"/>
</dbReference>
<evidence type="ECO:0000313" key="2">
    <source>
        <dbReference type="EMBL" id="PDV99647.1"/>
    </source>
</evidence>
<gene>
    <name evidence="2" type="ORF">A9Q02_00015</name>
</gene>
<evidence type="ECO:0000313" key="3">
    <source>
        <dbReference type="Proteomes" id="UP000220922"/>
    </source>
</evidence>
<dbReference type="GO" id="GO:0009231">
    <property type="term" value="P:riboflavin biosynthetic process"/>
    <property type="evidence" value="ECO:0007669"/>
    <property type="project" value="InterPro"/>
</dbReference>
<dbReference type="GO" id="GO:0008703">
    <property type="term" value="F:5-amino-6-(5-phosphoribosylamino)uracil reductase activity"/>
    <property type="evidence" value="ECO:0007669"/>
    <property type="project" value="InterPro"/>
</dbReference>